<dbReference type="RefSeq" id="XP_070889336.1">
    <property type="nucleotide sequence ID" value="XM_071032322.1"/>
</dbReference>
<dbReference type="EMBL" id="JBFXLQ010000006">
    <property type="protein sequence ID" value="KAL2870357.1"/>
    <property type="molecule type" value="Genomic_DNA"/>
</dbReference>
<feature type="region of interest" description="Disordered" evidence="1">
    <location>
        <begin position="65"/>
        <end position="84"/>
    </location>
</feature>
<evidence type="ECO:0000256" key="1">
    <source>
        <dbReference type="SAM" id="MobiDB-lite"/>
    </source>
</evidence>
<proteinExistence type="predicted"/>
<reference evidence="3 4" key="1">
    <citation type="submission" date="2024-07" db="EMBL/GenBank/DDBJ databases">
        <title>Section-level genome sequencing and comparative genomics of Aspergillus sections Usti and Cavernicolus.</title>
        <authorList>
            <consortium name="Lawrence Berkeley National Laboratory"/>
            <person name="Nybo J.L."/>
            <person name="Vesth T.C."/>
            <person name="Theobald S."/>
            <person name="Frisvad J.C."/>
            <person name="Larsen T.O."/>
            <person name="Kjaerboelling I."/>
            <person name="Rothschild-Mancinelli K."/>
            <person name="Lyhne E.K."/>
            <person name="Kogle M.E."/>
            <person name="Barry K."/>
            <person name="Clum A."/>
            <person name="Na H."/>
            <person name="Ledsgaard L."/>
            <person name="Lin J."/>
            <person name="Lipzen A."/>
            <person name="Kuo A."/>
            <person name="Riley R."/>
            <person name="Mondo S."/>
            <person name="Labutti K."/>
            <person name="Haridas S."/>
            <person name="Pangalinan J."/>
            <person name="Salamov A.A."/>
            <person name="Simmons B.A."/>
            <person name="Magnuson J.K."/>
            <person name="Chen J."/>
            <person name="Drula E."/>
            <person name="Henrissat B."/>
            <person name="Wiebenga A."/>
            <person name="Lubbers R.J."/>
            <person name="Gomes A.C."/>
            <person name="Macurrencykelacurrency M.R."/>
            <person name="Stajich J."/>
            <person name="Grigoriev I.V."/>
            <person name="Mortensen U.H."/>
            <person name="De Vries R.P."/>
            <person name="Baker S.E."/>
            <person name="Andersen M.R."/>
        </authorList>
    </citation>
    <scope>NUCLEOTIDE SEQUENCE [LARGE SCALE GENOMIC DNA]</scope>
    <source>
        <strain evidence="3 4">CBS 449.75</strain>
    </source>
</reference>
<protein>
    <submittedName>
        <fullName evidence="3">Uncharacterized protein</fullName>
    </submittedName>
</protein>
<keyword evidence="2" id="KW-0812">Transmembrane</keyword>
<keyword evidence="2" id="KW-1133">Transmembrane helix</keyword>
<evidence type="ECO:0000313" key="3">
    <source>
        <dbReference type="EMBL" id="KAL2870357.1"/>
    </source>
</evidence>
<keyword evidence="4" id="KW-1185">Reference proteome</keyword>
<keyword evidence="2" id="KW-0472">Membrane</keyword>
<accession>A0ABR4M2W2</accession>
<feature type="transmembrane region" description="Helical" evidence="2">
    <location>
        <begin position="6"/>
        <end position="27"/>
    </location>
</feature>
<sequence>MGLSSGAVIIIVIVACLAAVSLAAALFRQYQPSDALPSQRFSREQEVYMRSIRLKNMGFNYRESRTPMPRDVESAMSVDDSSRY</sequence>
<comment type="caution">
    <text evidence="3">The sequence shown here is derived from an EMBL/GenBank/DDBJ whole genome shotgun (WGS) entry which is preliminary data.</text>
</comment>
<gene>
    <name evidence="3" type="ORF">BJX67DRAFT_378335</name>
</gene>
<dbReference type="GeneID" id="98147394"/>
<organism evidence="3 4">
    <name type="scientific">Aspergillus lucknowensis</name>
    <dbReference type="NCBI Taxonomy" id="176173"/>
    <lineage>
        <taxon>Eukaryota</taxon>
        <taxon>Fungi</taxon>
        <taxon>Dikarya</taxon>
        <taxon>Ascomycota</taxon>
        <taxon>Pezizomycotina</taxon>
        <taxon>Eurotiomycetes</taxon>
        <taxon>Eurotiomycetidae</taxon>
        <taxon>Eurotiales</taxon>
        <taxon>Aspergillaceae</taxon>
        <taxon>Aspergillus</taxon>
        <taxon>Aspergillus subgen. Nidulantes</taxon>
    </lineage>
</organism>
<dbReference type="Proteomes" id="UP001610432">
    <property type="component" value="Unassembled WGS sequence"/>
</dbReference>
<name>A0ABR4M2W2_9EURO</name>
<evidence type="ECO:0000256" key="2">
    <source>
        <dbReference type="SAM" id="Phobius"/>
    </source>
</evidence>
<evidence type="ECO:0000313" key="4">
    <source>
        <dbReference type="Proteomes" id="UP001610432"/>
    </source>
</evidence>